<evidence type="ECO:0000313" key="3">
    <source>
        <dbReference type="Proteomes" id="UP001459277"/>
    </source>
</evidence>
<dbReference type="CDD" id="cd01650">
    <property type="entry name" value="RT_nLTR_like"/>
    <property type="match status" value="1"/>
</dbReference>
<evidence type="ECO:0000313" key="2">
    <source>
        <dbReference type="EMBL" id="KAL0009245.1"/>
    </source>
</evidence>
<feature type="domain" description="Reverse transcriptase" evidence="1">
    <location>
        <begin position="322"/>
        <end position="560"/>
    </location>
</feature>
<dbReference type="EMBL" id="JAZDWU010000003">
    <property type="protein sequence ID" value="KAL0009245.1"/>
    <property type="molecule type" value="Genomic_DNA"/>
</dbReference>
<sequence>MQAFRDVIDECGFMDLRYIGLSFTWSKHYNDGYSIWERLDHGLATNQWFMKYPGTRVYHLPCLSSNYCPLLINPTGIEILSYKKPFRFEEMWLSDSRCGEVVEAAWRSCVARDLDRGILGKIDKCGKDLSWWNHNVFGNFRRELRRKTELLSKEEAVAVRTGSNIRIKELKEEIHVLMDRETRMWNQRSRILWLKNGDDNTKFFHTRASHRFRKNVILGINDSHGVWKVEPNDIGGVLINFYQDLFTTSNPSLHQDVLDQIPQLISDEMNQDLMCKFEEWEVAQALKQMAPMKASGPDGMPPLFYQHFWPMIEGDVTHSVLSWLNSGTLPHPVNHTFITLIPKKKNPSCVSEYRPISLCNVLYKIFSKVLANRLKKLLNFVISEHQSAFAKGHLITDNILIAFETLHCIKNYNSGSNGFMALKLDMSKAYDRVEWVFLENLMRKMGFCEQWIGLIMVCVKTITYSILVNGEPKGLIHPLRGLRQGDPLSPFLFLLCAKGLHGLINKAANNSDITGFRLCKQGSKLTHLFFADDSLLFCRANSTECSKVMDSLSVYEEVSS</sequence>
<proteinExistence type="predicted"/>
<dbReference type="AlphaFoldDB" id="A0AAW2DIV8"/>
<comment type="caution">
    <text evidence="2">The sequence shown here is derived from an EMBL/GenBank/DDBJ whole genome shotgun (WGS) entry which is preliminary data.</text>
</comment>
<dbReference type="Proteomes" id="UP001459277">
    <property type="component" value="Unassembled WGS sequence"/>
</dbReference>
<gene>
    <name evidence="2" type="ORF">SO802_010747</name>
</gene>
<dbReference type="InterPro" id="IPR036691">
    <property type="entry name" value="Endo/exonu/phosph_ase_sf"/>
</dbReference>
<keyword evidence="3" id="KW-1185">Reference proteome</keyword>
<dbReference type="SUPFAM" id="SSF56219">
    <property type="entry name" value="DNase I-like"/>
    <property type="match status" value="1"/>
</dbReference>
<dbReference type="PROSITE" id="PS50878">
    <property type="entry name" value="RT_POL"/>
    <property type="match status" value="1"/>
</dbReference>
<dbReference type="SUPFAM" id="SSF56672">
    <property type="entry name" value="DNA/RNA polymerases"/>
    <property type="match status" value="1"/>
</dbReference>
<dbReference type="PANTHER" id="PTHR46890">
    <property type="entry name" value="NON-LTR RETROLELEMENT REVERSE TRANSCRIPTASE-LIKE PROTEIN-RELATED"/>
    <property type="match status" value="1"/>
</dbReference>
<dbReference type="Pfam" id="PF00078">
    <property type="entry name" value="RVT_1"/>
    <property type="match status" value="1"/>
</dbReference>
<name>A0AAW2DIV8_9ROSI</name>
<dbReference type="InterPro" id="IPR043502">
    <property type="entry name" value="DNA/RNA_pol_sf"/>
</dbReference>
<evidence type="ECO:0000259" key="1">
    <source>
        <dbReference type="PROSITE" id="PS50878"/>
    </source>
</evidence>
<reference evidence="2 3" key="1">
    <citation type="submission" date="2024-01" db="EMBL/GenBank/DDBJ databases">
        <title>A telomere-to-telomere, gap-free genome of sweet tea (Lithocarpus litseifolius).</title>
        <authorList>
            <person name="Zhou J."/>
        </authorList>
    </citation>
    <scope>NUCLEOTIDE SEQUENCE [LARGE SCALE GENOMIC DNA]</scope>
    <source>
        <strain evidence="2">Zhou-2022a</strain>
        <tissue evidence="2">Leaf</tissue>
    </source>
</reference>
<dbReference type="PANTHER" id="PTHR46890:SF48">
    <property type="entry name" value="RNA-DIRECTED DNA POLYMERASE"/>
    <property type="match status" value="1"/>
</dbReference>
<accession>A0AAW2DIV8</accession>
<dbReference type="InterPro" id="IPR000477">
    <property type="entry name" value="RT_dom"/>
</dbReference>
<organism evidence="2 3">
    <name type="scientific">Lithocarpus litseifolius</name>
    <dbReference type="NCBI Taxonomy" id="425828"/>
    <lineage>
        <taxon>Eukaryota</taxon>
        <taxon>Viridiplantae</taxon>
        <taxon>Streptophyta</taxon>
        <taxon>Embryophyta</taxon>
        <taxon>Tracheophyta</taxon>
        <taxon>Spermatophyta</taxon>
        <taxon>Magnoliopsida</taxon>
        <taxon>eudicotyledons</taxon>
        <taxon>Gunneridae</taxon>
        <taxon>Pentapetalae</taxon>
        <taxon>rosids</taxon>
        <taxon>fabids</taxon>
        <taxon>Fagales</taxon>
        <taxon>Fagaceae</taxon>
        <taxon>Lithocarpus</taxon>
    </lineage>
</organism>
<dbReference type="InterPro" id="IPR052343">
    <property type="entry name" value="Retrotransposon-Effector_Assoc"/>
</dbReference>
<protein>
    <recommendedName>
        <fullName evidence="1">Reverse transcriptase domain-containing protein</fullName>
    </recommendedName>
</protein>